<dbReference type="Proteomes" id="UP000003835">
    <property type="component" value="Unassembled WGS sequence"/>
</dbReference>
<accession>B4W2E1</accession>
<gene>
    <name evidence="1" type="ORF">MC7420_5174</name>
</gene>
<dbReference type="EMBL" id="DS989871">
    <property type="protein sequence ID" value="EDX71549.1"/>
    <property type="molecule type" value="Genomic_DNA"/>
</dbReference>
<protein>
    <submittedName>
        <fullName evidence="1">Uncharacterized protein</fullName>
    </submittedName>
</protein>
<sequence>MKSAQVCFPKFPVQQIAHRIIDMRQISWIDQQLFMSALLSKQSLSMEEEHLVERIYEGLHRGWIRVV</sequence>
<evidence type="ECO:0000313" key="1">
    <source>
        <dbReference type="EMBL" id="EDX71549.1"/>
    </source>
</evidence>
<evidence type="ECO:0000313" key="2">
    <source>
        <dbReference type="Proteomes" id="UP000003835"/>
    </source>
</evidence>
<keyword evidence="2" id="KW-1185">Reference proteome</keyword>
<proteinExistence type="predicted"/>
<name>B4W2E1_9CYAN</name>
<dbReference type="AlphaFoldDB" id="B4W2E1"/>
<dbReference type="HOGENOM" id="CLU_186050_2_0_3"/>
<reference evidence="1 2" key="1">
    <citation type="submission" date="2008-07" db="EMBL/GenBank/DDBJ databases">
        <authorList>
            <person name="Tandeau de Marsac N."/>
            <person name="Ferriera S."/>
            <person name="Johnson J."/>
            <person name="Kravitz S."/>
            <person name="Beeson K."/>
            <person name="Sutton G."/>
            <person name="Rogers Y.-H."/>
            <person name="Friedman R."/>
            <person name="Frazier M."/>
            <person name="Venter J.C."/>
        </authorList>
    </citation>
    <scope>NUCLEOTIDE SEQUENCE [LARGE SCALE GENOMIC DNA]</scope>
    <source>
        <strain evidence="1 2">PCC 7420</strain>
    </source>
</reference>
<dbReference type="eggNOG" id="ENOG5033910">
    <property type="taxonomic scope" value="Bacteria"/>
</dbReference>
<dbReference type="OrthoDB" id="464405at2"/>
<organism evidence="1 2">
    <name type="scientific">Coleofasciculus chthonoplastes PCC 7420</name>
    <dbReference type="NCBI Taxonomy" id="118168"/>
    <lineage>
        <taxon>Bacteria</taxon>
        <taxon>Bacillati</taxon>
        <taxon>Cyanobacteriota</taxon>
        <taxon>Cyanophyceae</taxon>
        <taxon>Coleofasciculales</taxon>
        <taxon>Coleofasciculaceae</taxon>
        <taxon>Coleofasciculus</taxon>
    </lineage>
</organism>
<dbReference type="RefSeq" id="WP_006105494.1">
    <property type="nucleotide sequence ID" value="NZ_DS989871.1"/>
</dbReference>